<protein>
    <submittedName>
        <fullName evidence="1">Uncharacterized protein</fullName>
    </submittedName>
</protein>
<gene>
    <name evidence="1" type="ORF">GCM10023213_27640</name>
</gene>
<dbReference type="Proteomes" id="UP001499852">
    <property type="component" value="Unassembled WGS sequence"/>
</dbReference>
<name>A0ABP9PB84_9BACT</name>
<comment type="caution">
    <text evidence="1">The sequence shown here is derived from an EMBL/GenBank/DDBJ whole genome shotgun (WGS) entry which is preliminary data.</text>
</comment>
<organism evidence="1 2">
    <name type="scientific">Prosthecobacter algae</name>
    <dbReference type="NCBI Taxonomy" id="1144682"/>
    <lineage>
        <taxon>Bacteria</taxon>
        <taxon>Pseudomonadati</taxon>
        <taxon>Verrucomicrobiota</taxon>
        <taxon>Verrucomicrobiia</taxon>
        <taxon>Verrucomicrobiales</taxon>
        <taxon>Verrucomicrobiaceae</taxon>
        <taxon>Prosthecobacter</taxon>
    </lineage>
</organism>
<evidence type="ECO:0000313" key="1">
    <source>
        <dbReference type="EMBL" id="GAA5142173.1"/>
    </source>
</evidence>
<evidence type="ECO:0000313" key="2">
    <source>
        <dbReference type="Proteomes" id="UP001499852"/>
    </source>
</evidence>
<accession>A0ABP9PB84</accession>
<reference evidence="2" key="1">
    <citation type="journal article" date="2019" name="Int. J. Syst. Evol. Microbiol.">
        <title>The Global Catalogue of Microorganisms (GCM) 10K type strain sequencing project: providing services to taxonomists for standard genome sequencing and annotation.</title>
        <authorList>
            <consortium name="The Broad Institute Genomics Platform"/>
            <consortium name="The Broad Institute Genome Sequencing Center for Infectious Disease"/>
            <person name="Wu L."/>
            <person name="Ma J."/>
        </authorList>
    </citation>
    <scope>NUCLEOTIDE SEQUENCE [LARGE SCALE GENOMIC DNA]</scope>
    <source>
        <strain evidence="2">JCM 18053</strain>
    </source>
</reference>
<sequence>MGQGTLFSIAEPLYFDPETKLAQVSVQILSTEGFESETHLRFGCDAQSLHSFVKEVKMVNEGASLGTEALKGAQDGVTGLVEGVWEMARHPLDTAFALKDGSIHLSQYLSNTPAAQIKKDVSELAEAFLENRMFEAASSHDVDYFDLKTSEGLILIKKEAFTKLGGQASVEILTMLIPVAQVKVGGKAAQMAKVAVKAAKVGGAFLPSTSGTWGGRNLATLIRAAQYFPNMGEKMESTYRRLNRALPPSPWKRTLQLGKASHSDYRLSFFTSHPQLKGQVVVHHALEQQTLTRYPGIFSSEEIHSLENLRGIPLNLDSTLHKSILRKEWDSFYRSTPATKVTRQSLLDKATEMDRKFGHLFVPTLP</sequence>
<keyword evidence="2" id="KW-1185">Reference proteome</keyword>
<proteinExistence type="predicted"/>
<dbReference type="EMBL" id="BAABIA010000005">
    <property type="protein sequence ID" value="GAA5142173.1"/>
    <property type="molecule type" value="Genomic_DNA"/>
</dbReference>